<dbReference type="OrthoDB" id="4884282at2759"/>
<evidence type="ECO:0000313" key="2">
    <source>
        <dbReference type="EMBL" id="RFU75629.1"/>
    </source>
</evidence>
<organism evidence="2 3">
    <name type="scientific">Trichoderma arundinaceum</name>
    <dbReference type="NCBI Taxonomy" id="490622"/>
    <lineage>
        <taxon>Eukaryota</taxon>
        <taxon>Fungi</taxon>
        <taxon>Dikarya</taxon>
        <taxon>Ascomycota</taxon>
        <taxon>Pezizomycotina</taxon>
        <taxon>Sordariomycetes</taxon>
        <taxon>Hypocreomycetidae</taxon>
        <taxon>Hypocreales</taxon>
        <taxon>Hypocreaceae</taxon>
        <taxon>Trichoderma</taxon>
    </lineage>
</organism>
<gene>
    <name evidence="2" type="ORF">TARUN_6616</name>
</gene>
<proteinExistence type="predicted"/>
<dbReference type="AlphaFoldDB" id="A0A395NI20"/>
<keyword evidence="3" id="KW-1185">Reference proteome</keyword>
<accession>A0A395NI20</accession>
<feature type="signal peptide" evidence="1">
    <location>
        <begin position="1"/>
        <end position="20"/>
    </location>
</feature>
<reference evidence="2 3" key="1">
    <citation type="journal article" date="2018" name="PLoS Pathog.">
        <title>Evolution of structural diversity of trichothecenes, a family of toxins produced by plant pathogenic and entomopathogenic fungi.</title>
        <authorList>
            <person name="Proctor R.H."/>
            <person name="McCormick S.P."/>
            <person name="Kim H.S."/>
            <person name="Cardoza R.E."/>
            <person name="Stanley A.M."/>
            <person name="Lindo L."/>
            <person name="Kelly A."/>
            <person name="Brown D.W."/>
            <person name="Lee T."/>
            <person name="Vaughan M.M."/>
            <person name="Alexander N.J."/>
            <person name="Busman M."/>
            <person name="Gutierrez S."/>
        </authorList>
    </citation>
    <scope>NUCLEOTIDE SEQUENCE [LARGE SCALE GENOMIC DNA]</scope>
    <source>
        <strain evidence="2 3">IBT 40837</strain>
    </source>
</reference>
<comment type="caution">
    <text evidence="2">The sequence shown here is derived from an EMBL/GenBank/DDBJ whole genome shotgun (WGS) entry which is preliminary data.</text>
</comment>
<protein>
    <submittedName>
        <fullName evidence="2">Uncharacterized protein</fullName>
    </submittedName>
</protein>
<name>A0A395NI20_TRIAR</name>
<evidence type="ECO:0000313" key="3">
    <source>
        <dbReference type="Proteomes" id="UP000266272"/>
    </source>
</evidence>
<dbReference type="Proteomes" id="UP000266272">
    <property type="component" value="Unassembled WGS sequence"/>
</dbReference>
<dbReference type="EMBL" id="PXOA01000421">
    <property type="protein sequence ID" value="RFU75629.1"/>
    <property type="molecule type" value="Genomic_DNA"/>
</dbReference>
<feature type="chain" id="PRO_5017433701" evidence="1">
    <location>
        <begin position="21"/>
        <end position="340"/>
    </location>
</feature>
<keyword evidence="1" id="KW-0732">Signal</keyword>
<evidence type="ECO:0000256" key="1">
    <source>
        <dbReference type="SAM" id="SignalP"/>
    </source>
</evidence>
<sequence>MKTPTIAILAALRGLQAVVAQQIASTPVWVDATTCNPWAKSNGFPAAAGSGGLFTTALDILNNITDANLYRMYNPRNQSPETLPANVLAWERYRLNSTFDAFFGNNTDTKAYESGVWHVAYQLWGIQAQWGPVNSDPYIFVVCDDAPYLSKHSNGKLGYTDPYYHSKTELDSDAIVNDGVITACATNGQSSYTAANRDNWSLNVILCTKNMNLPLGFTSKGPATFASGTTLDVAGSSSSHGFAASHAIRNTIEAVSNADSLKYFAIALGSDNLYWGSGVGQTSQQEYARLQKTAAGKGVITAFGLSNIAVPARGTTWASGWAPPNILDIQSPNLEAIPRA</sequence>